<dbReference type="GO" id="GO:0005634">
    <property type="term" value="C:nucleus"/>
    <property type="evidence" value="ECO:0007669"/>
    <property type="project" value="TreeGrafter"/>
</dbReference>
<dbReference type="PANTHER" id="PTHR24205">
    <property type="entry name" value="FOUR AND A HALF LIM DOMAINS PROTEIN"/>
    <property type="match status" value="1"/>
</dbReference>
<dbReference type="PANTHER" id="PTHR24205:SF16">
    <property type="entry name" value="GH01042P-RELATED"/>
    <property type="match status" value="1"/>
</dbReference>
<dbReference type="PROSITE" id="PS50023">
    <property type="entry name" value="LIM_DOMAIN_2"/>
    <property type="match status" value="4"/>
</dbReference>
<feature type="domain" description="LIM zinc-binding" evidence="7">
    <location>
        <begin position="1557"/>
        <end position="1618"/>
    </location>
</feature>
<dbReference type="GO" id="GO:0003712">
    <property type="term" value="F:transcription coregulator activity"/>
    <property type="evidence" value="ECO:0007669"/>
    <property type="project" value="TreeGrafter"/>
</dbReference>
<evidence type="ECO:0000256" key="1">
    <source>
        <dbReference type="ARBA" id="ARBA00022723"/>
    </source>
</evidence>
<comment type="caution">
    <text evidence="8">The sequence shown here is derived from an EMBL/GenBank/DDBJ whole genome shotgun (WGS) entry which is preliminary data.</text>
</comment>
<keyword evidence="9" id="KW-1185">Reference proteome</keyword>
<evidence type="ECO:0000259" key="7">
    <source>
        <dbReference type="PROSITE" id="PS50023"/>
    </source>
</evidence>
<feature type="region of interest" description="Disordered" evidence="6">
    <location>
        <begin position="1079"/>
        <end position="1107"/>
    </location>
</feature>
<feature type="region of interest" description="Disordered" evidence="6">
    <location>
        <begin position="1399"/>
        <end position="1430"/>
    </location>
</feature>
<evidence type="ECO:0000256" key="4">
    <source>
        <dbReference type="ARBA" id="ARBA00023038"/>
    </source>
</evidence>
<gene>
    <name evidence="8" type="ORF">BB558_006634</name>
</gene>
<dbReference type="GO" id="GO:0046872">
    <property type="term" value="F:metal ion binding"/>
    <property type="evidence" value="ECO:0007669"/>
    <property type="project" value="UniProtKB-KW"/>
</dbReference>
<feature type="compositionally biased region" description="Polar residues" evidence="6">
    <location>
        <begin position="1369"/>
        <end position="1379"/>
    </location>
</feature>
<feature type="domain" description="LIM zinc-binding" evidence="7">
    <location>
        <begin position="539"/>
        <end position="600"/>
    </location>
</feature>
<feature type="domain" description="LIM zinc-binding" evidence="7">
    <location>
        <begin position="1443"/>
        <end position="1503"/>
    </location>
</feature>
<evidence type="ECO:0000256" key="5">
    <source>
        <dbReference type="PROSITE-ProRule" id="PRU00125"/>
    </source>
</evidence>
<feature type="compositionally biased region" description="Low complexity" evidence="6">
    <location>
        <begin position="872"/>
        <end position="885"/>
    </location>
</feature>
<dbReference type="InterPro" id="IPR001781">
    <property type="entry name" value="Znf_LIM"/>
</dbReference>
<evidence type="ECO:0000313" key="8">
    <source>
        <dbReference type="EMBL" id="PVZ97403.1"/>
    </source>
</evidence>
<proteinExistence type="predicted"/>
<evidence type="ECO:0000313" key="9">
    <source>
        <dbReference type="Proteomes" id="UP000245591"/>
    </source>
</evidence>
<feature type="compositionally biased region" description="Low complexity" evidence="6">
    <location>
        <begin position="1407"/>
        <end position="1417"/>
    </location>
</feature>
<keyword evidence="2" id="KW-0677">Repeat</keyword>
<keyword evidence="3 5" id="KW-0862">Zinc</keyword>
<keyword evidence="1 5" id="KW-0479">Metal-binding</keyword>
<keyword evidence="4 5" id="KW-0440">LIM domain</keyword>
<evidence type="ECO:0000256" key="6">
    <source>
        <dbReference type="SAM" id="MobiDB-lite"/>
    </source>
</evidence>
<feature type="region of interest" description="Disordered" evidence="6">
    <location>
        <begin position="1364"/>
        <end position="1387"/>
    </location>
</feature>
<dbReference type="SMART" id="SM00132">
    <property type="entry name" value="LIM"/>
    <property type="match status" value="4"/>
</dbReference>
<accession>A0A2U1IX93</accession>
<dbReference type="PROSITE" id="PS00478">
    <property type="entry name" value="LIM_DOMAIN_1"/>
    <property type="match status" value="3"/>
</dbReference>
<evidence type="ECO:0000256" key="3">
    <source>
        <dbReference type="ARBA" id="ARBA00022833"/>
    </source>
</evidence>
<dbReference type="Pfam" id="PF00412">
    <property type="entry name" value="LIM"/>
    <property type="match status" value="3"/>
</dbReference>
<dbReference type="Proteomes" id="UP000245591">
    <property type="component" value="Unassembled WGS sequence"/>
</dbReference>
<protein>
    <recommendedName>
        <fullName evidence="7">LIM zinc-binding domain-containing protein</fullName>
    </recommendedName>
</protein>
<reference evidence="8 9" key="1">
    <citation type="journal article" date="2018" name="MBio">
        <title>Comparative Genomics Reveals the Core Gene Toolbox for the Fungus-Insect Symbiosis.</title>
        <authorList>
            <person name="Wang Y."/>
            <person name="Stata M."/>
            <person name="Wang W."/>
            <person name="Stajich J.E."/>
            <person name="White M.M."/>
            <person name="Moncalvo J.M."/>
        </authorList>
    </citation>
    <scope>NUCLEOTIDE SEQUENCE [LARGE SCALE GENOMIC DNA]</scope>
    <source>
        <strain evidence="8 9">AUS-126-30</strain>
    </source>
</reference>
<sequence length="1618" mass="181940">MFCRSCGNIVHGERCRNCGGRPVGSSLKSSITASEKNNSYQSGNFEQRILNRKTSFNEDIQNQSINRLAKTRSMVFNESPLPTPNFNSKPFVTPQNTSRQYRSNSIYILNDINNREKPISSLSEFPNLLGSTTFKNSQGVNFNFDRDIKKREQVSATNTSEFNLQKSPIDNSSIRNRPISIHSMNSPLQFHNKIDTSSPRQFPDQRILDSNTLSSQNNHTKKFIGLGNNSINNTSMKSIHQKNKRSESFSELMGRIKANDSINPPIFRNPNSPIPRENRTFSRESLYSNDNFGSRKLNSPIIALENRTFSPDLRPESRSFYNRRDVYTPTYFAPDKTNTDMKPKIETTPIQQPKLLIEEKCISPNLPHPNNKLSNVNLDKYTLPQSILRLEEQPSKNPSTLQTKDNSIHIPDNTLYYPTNKNLGIDTKKINISNRASSILKLEPTTPTTNIMAEARPITPKTNTRFEIRPSTPKTNNKVEAISTTPKTNSSPLKINLQSLTQPCTLCEKSLKFEEQKQFSSRPGEVFCHDCYNKEYTKGPCHGCGKQILTYGRPWIVHNNNYYHKLCLKCVNCTSLIVSKPNLYENEPYCDNCHKKYHGSLQKTQDPPKTPTKVLKNELISAALEPQLEKVSVTPVKTEEFVSEPTENYSPVKVLDEPCSPEIESDKSLPISVTLAETLKSEPAEHLNAEKNSFVESGEEKQKIIVDEKPQVYSKLTDINNSSPRGLKMMENKSTLPTSSILSNSSVLGDGLNIEEKKDIVNRLQMDLMMLSMSKPISSISYDSFNNRDLNFNGSVTSFISNVDHAPNNSISSITANGPDFGSSNEQIFFPDRTHSRNNKRVQKYLDAVRNKDDANLDTKKDISIEIGKNDTISSTSSQNSNQSILIGSETEQSREQQNTDSTTFEGELELNKVNNENDSVDFGSSCTIDKDIDTKILEENVDIPSKNSNISSSGDEVNETSKIFNTLEKLEDEKIGHDFEQKNIFSSQDMNTDVEDSGLDALKIKNSILNSDLYRDVAIENNSTESTNSGLSVSTQNDKQIDSNLEETLNIQNRESNQNQFSGSQTLLDKKQSYKNLSPGLNRHSSIHKHKSTYGAPKAPKSMNELPDLRNMNLKDKESSLINRSDNKRHLPSSIFMYRATGDSLNFNNINSNASVIGNGGGLRGLTEAFNKSSVTNLSLILNSKENLVSGKSVDPLNTRKKSSPLGLKKILETRSSPRKTKGMKTSIKDKTLEATANYSNSTGKSFYNRLSAGFLSSDNESLPEIDIHNKSHIIEDLLNDTDCSSVESDYDDKDDTNSCSYCKLEIEDTWFNFHDGRKLHPHCFVCYTCKKTIDDGIYVMDAKKEYHPACVPVTPPVLSVEDVPPRNKSNGNINDSTPQDHKPTNLKRMTTINRKKSMVKNRKSTNNVTTTNQNVPKPAVDSDVELEDQDDTESVVSDVDEECDRCGNVIDGPRFYLTSGKKYHPDCFACFGCNERFDEGSYISYEGYEYHHHCVPLIIANSDASVEENTQVSKKDQKENLESLNNQLSPDTQNEQELDVEDQAIEELDIGEKDFYCAKCKKLIGGVFVHHNDLAYHPKCFTCVDCDRVITPQMPFGDIGNGLPCCEDCITLRYPE</sequence>
<evidence type="ECO:0000256" key="2">
    <source>
        <dbReference type="ARBA" id="ARBA00022737"/>
    </source>
</evidence>
<organism evidence="8 9">
    <name type="scientific">Smittium angustum</name>
    <dbReference type="NCBI Taxonomy" id="133377"/>
    <lineage>
        <taxon>Eukaryota</taxon>
        <taxon>Fungi</taxon>
        <taxon>Fungi incertae sedis</taxon>
        <taxon>Zoopagomycota</taxon>
        <taxon>Kickxellomycotina</taxon>
        <taxon>Harpellomycetes</taxon>
        <taxon>Harpellales</taxon>
        <taxon>Legeriomycetaceae</taxon>
        <taxon>Smittium</taxon>
    </lineage>
</organism>
<name>A0A2U1IX93_SMIAN</name>
<feature type="region of interest" description="Disordered" evidence="6">
    <location>
        <begin position="871"/>
        <end position="903"/>
    </location>
</feature>
<dbReference type="Gene3D" id="2.10.110.10">
    <property type="entry name" value="Cysteine Rich Protein"/>
    <property type="match status" value="4"/>
</dbReference>
<feature type="domain" description="LIM zinc-binding" evidence="7">
    <location>
        <begin position="1299"/>
        <end position="1362"/>
    </location>
</feature>
<dbReference type="EMBL" id="MBFU01000835">
    <property type="protein sequence ID" value="PVZ97403.1"/>
    <property type="molecule type" value="Genomic_DNA"/>
</dbReference>
<dbReference type="CDD" id="cd08368">
    <property type="entry name" value="LIM"/>
    <property type="match status" value="4"/>
</dbReference>